<evidence type="ECO:0000313" key="3">
    <source>
        <dbReference type="Proteomes" id="UP000289411"/>
    </source>
</evidence>
<dbReference type="RefSeq" id="WP_129220717.1">
    <property type="nucleotide sequence ID" value="NZ_QYBC01000016.1"/>
</dbReference>
<dbReference type="EMBL" id="QYBC01000016">
    <property type="protein sequence ID" value="RYB03080.1"/>
    <property type="molecule type" value="Genomic_DNA"/>
</dbReference>
<dbReference type="Pfam" id="PF02211">
    <property type="entry name" value="NHase_beta_C"/>
    <property type="match status" value="1"/>
</dbReference>
<protein>
    <submittedName>
        <fullName evidence="2">Nitrile hydratase subunit beta</fullName>
    </submittedName>
</protein>
<name>A0A4Q2R8D4_9HYPH</name>
<evidence type="ECO:0000313" key="2">
    <source>
        <dbReference type="EMBL" id="RYB03080.1"/>
    </source>
</evidence>
<dbReference type="Proteomes" id="UP000289411">
    <property type="component" value="Unassembled WGS sequence"/>
</dbReference>
<reference evidence="2 3" key="1">
    <citation type="submission" date="2018-09" db="EMBL/GenBank/DDBJ databases">
        <authorList>
            <person name="Grouzdev D.S."/>
            <person name="Krutkina M.S."/>
        </authorList>
    </citation>
    <scope>NUCLEOTIDE SEQUENCE [LARGE SCALE GENOMIC DNA]</scope>
    <source>
        <strain evidence="2 3">RmlP001</strain>
    </source>
</reference>
<proteinExistence type="predicted"/>
<reference evidence="2 3" key="2">
    <citation type="submission" date="2019-02" db="EMBL/GenBank/DDBJ databases">
        <title>'Lichenibacterium ramalinii' gen. nov. sp. nov., 'Lichenibacterium minor' gen. nov. sp. nov.</title>
        <authorList>
            <person name="Pankratov T."/>
        </authorList>
    </citation>
    <scope>NUCLEOTIDE SEQUENCE [LARGE SCALE GENOMIC DNA]</scope>
    <source>
        <strain evidence="2 3">RmlP001</strain>
    </source>
</reference>
<feature type="domain" description="Nitrile hydratase beta subunit" evidence="1">
    <location>
        <begin position="4"/>
        <end position="94"/>
    </location>
</feature>
<dbReference type="InterPro" id="IPR008990">
    <property type="entry name" value="Elect_transpt_acc-like_dom_sf"/>
</dbReference>
<comment type="caution">
    <text evidence="2">The sequence shown here is derived from an EMBL/GenBank/DDBJ whole genome shotgun (WGS) entry which is preliminary data.</text>
</comment>
<dbReference type="SUPFAM" id="SSF50090">
    <property type="entry name" value="Electron transport accessory proteins"/>
    <property type="match status" value="1"/>
</dbReference>
<gene>
    <name evidence="2" type="ORF">D3272_18615</name>
</gene>
<organism evidence="2 3">
    <name type="scientific">Lichenibacterium ramalinae</name>
    <dbReference type="NCBI Taxonomy" id="2316527"/>
    <lineage>
        <taxon>Bacteria</taxon>
        <taxon>Pseudomonadati</taxon>
        <taxon>Pseudomonadota</taxon>
        <taxon>Alphaproteobacteria</taxon>
        <taxon>Hyphomicrobiales</taxon>
        <taxon>Lichenihabitantaceae</taxon>
        <taxon>Lichenibacterium</taxon>
    </lineage>
</organism>
<evidence type="ECO:0000259" key="1">
    <source>
        <dbReference type="Pfam" id="PF02211"/>
    </source>
</evidence>
<sequence>MSGRFQPGAAVRVRDAWPERQGPVHLRTPHYLRGRPGRVLRSLGAFPNPEDLAFGRPAAAVPLYHVAFDPGTLWPDAARDGDLVVEVFEHWLEPRA</sequence>
<dbReference type="Gene3D" id="2.30.30.50">
    <property type="match status" value="1"/>
</dbReference>
<keyword evidence="3" id="KW-1185">Reference proteome</keyword>
<dbReference type="OrthoDB" id="3478924at2"/>
<dbReference type="InterPro" id="IPR024690">
    <property type="entry name" value="CN_hydtase_beta_dom_C"/>
</dbReference>
<dbReference type="AlphaFoldDB" id="A0A4Q2R8D4"/>
<accession>A0A4Q2R8D4</accession>